<accession>A0A371GLR1</accession>
<dbReference type="Proteomes" id="UP000257109">
    <property type="component" value="Unassembled WGS sequence"/>
</dbReference>
<proteinExistence type="predicted"/>
<dbReference type="EMBL" id="QJKJ01005114">
    <property type="protein sequence ID" value="RDX91474.1"/>
    <property type="molecule type" value="Genomic_DNA"/>
</dbReference>
<evidence type="ECO:0000313" key="2">
    <source>
        <dbReference type="Proteomes" id="UP000257109"/>
    </source>
</evidence>
<dbReference type="OrthoDB" id="1833513at2759"/>
<reference evidence="1" key="1">
    <citation type="submission" date="2018-05" db="EMBL/GenBank/DDBJ databases">
        <title>Draft genome of Mucuna pruriens seed.</title>
        <authorList>
            <person name="Nnadi N.E."/>
            <person name="Vos R."/>
            <person name="Hasami M.H."/>
            <person name="Devisetty U.K."/>
            <person name="Aguiy J.C."/>
        </authorList>
    </citation>
    <scope>NUCLEOTIDE SEQUENCE [LARGE SCALE GENOMIC DNA]</scope>
    <source>
        <strain evidence="1">JCA_2017</strain>
    </source>
</reference>
<evidence type="ECO:0008006" key="3">
    <source>
        <dbReference type="Google" id="ProtNLM"/>
    </source>
</evidence>
<name>A0A371GLR1_MUCPR</name>
<evidence type="ECO:0000313" key="1">
    <source>
        <dbReference type="EMBL" id="RDX91474.1"/>
    </source>
</evidence>
<comment type="caution">
    <text evidence="1">The sequence shown here is derived from an EMBL/GenBank/DDBJ whole genome shotgun (WGS) entry which is preliminary data.</text>
</comment>
<gene>
    <name evidence="1" type="ORF">CR513_26539</name>
</gene>
<dbReference type="AlphaFoldDB" id="A0A371GLR1"/>
<sequence>MADITSKEEYDDEEKSYQKLILRSSTLSIEVNEQLKEEVIDLRQSLAKFVNGSENLKKILKHKRHPYDKTSIGYDKKSDLKKDKFTSHCLNNGRFKHFSNDCRDHPKGLSKPTRTNKKRPKRIWIPKNIIVPIAYLLDSRKEKPVMVPRQWLLMSYDGRKINWICLTNQSVTYLVFINNDQWTWHKKLVHASLRLTSKLKRHNLVRGLPSFVYKWLMTILDGHGLCSSPTRMCLFKSSLYFMLLFSKKIKLLGLVKLKSQTISAETETKCVLANRRNLDQLKPRPSRLGQDEVLSWLTLF</sequence>
<protein>
    <recommendedName>
        <fullName evidence="3">GAG-pre-integrase domain-containing protein</fullName>
    </recommendedName>
</protein>
<organism evidence="1 2">
    <name type="scientific">Mucuna pruriens</name>
    <name type="common">Velvet bean</name>
    <name type="synonym">Dolichos pruriens</name>
    <dbReference type="NCBI Taxonomy" id="157652"/>
    <lineage>
        <taxon>Eukaryota</taxon>
        <taxon>Viridiplantae</taxon>
        <taxon>Streptophyta</taxon>
        <taxon>Embryophyta</taxon>
        <taxon>Tracheophyta</taxon>
        <taxon>Spermatophyta</taxon>
        <taxon>Magnoliopsida</taxon>
        <taxon>eudicotyledons</taxon>
        <taxon>Gunneridae</taxon>
        <taxon>Pentapetalae</taxon>
        <taxon>rosids</taxon>
        <taxon>fabids</taxon>
        <taxon>Fabales</taxon>
        <taxon>Fabaceae</taxon>
        <taxon>Papilionoideae</taxon>
        <taxon>50 kb inversion clade</taxon>
        <taxon>NPAAA clade</taxon>
        <taxon>indigoferoid/millettioid clade</taxon>
        <taxon>Phaseoleae</taxon>
        <taxon>Mucuna</taxon>
    </lineage>
</organism>
<keyword evidence="2" id="KW-1185">Reference proteome</keyword>
<feature type="non-terminal residue" evidence="1">
    <location>
        <position position="1"/>
    </location>
</feature>